<proteinExistence type="predicted"/>
<dbReference type="PANTHER" id="PTHR24148:SF64">
    <property type="entry name" value="HETEROKARYON INCOMPATIBILITY DOMAIN-CONTAINING PROTEIN"/>
    <property type="match status" value="1"/>
</dbReference>
<comment type="caution">
    <text evidence="2">The sequence shown here is derived from an EMBL/GenBank/DDBJ whole genome shotgun (WGS) entry which is preliminary data.</text>
</comment>
<dbReference type="AlphaFoldDB" id="A0AAE0U110"/>
<reference evidence="2" key="2">
    <citation type="submission" date="2023-06" db="EMBL/GenBank/DDBJ databases">
        <authorList>
            <consortium name="Lawrence Berkeley National Laboratory"/>
            <person name="Haridas S."/>
            <person name="Hensen N."/>
            <person name="Bonometti L."/>
            <person name="Westerberg I."/>
            <person name="Brannstrom I.O."/>
            <person name="Guillou S."/>
            <person name="Cros-Aarteil S."/>
            <person name="Calhoun S."/>
            <person name="Kuo A."/>
            <person name="Mondo S."/>
            <person name="Pangilinan J."/>
            <person name="Riley R."/>
            <person name="LaButti K."/>
            <person name="Andreopoulos B."/>
            <person name="Lipzen A."/>
            <person name="Chen C."/>
            <person name="Yanf M."/>
            <person name="Daum C."/>
            <person name="Ng V."/>
            <person name="Clum A."/>
            <person name="Steindorff A."/>
            <person name="Ohm R."/>
            <person name="Martin F."/>
            <person name="Silar P."/>
            <person name="Natvig D."/>
            <person name="Lalanne C."/>
            <person name="Gautier V."/>
            <person name="Ament-velasquez S.L."/>
            <person name="Kruys A."/>
            <person name="Hutchinson M.I."/>
            <person name="Powell A.J."/>
            <person name="Barry K."/>
            <person name="Miller A.N."/>
            <person name="Grigoriev I.V."/>
            <person name="Debuchy R."/>
            <person name="Gladieux P."/>
            <person name="Thoren M.H."/>
            <person name="Johannesson H."/>
        </authorList>
    </citation>
    <scope>NUCLEOTIDE SEQUENCE</scope>
    <source>
        <strain evidence="2">CBS 232.78</strain>
    </source>
</reference>
<dbReference type="InterPro" id="IPR010730">
    <property type="entry name" value="HET"/>
</dbReference>
<dbReference type="EMBL" id="JAULSW010000003">
    <property type="protein sequence ID" value="KAK3386901.1"/>
    <property type="molecule type" value="Genomic_DNA"/>
</dbReference>
<dbReference type="Proteomes" id="UP001285441">
    <property type="component" value="Unassembled WGS sequence"/>
</dbReference>
<dbReference type="InterPro" id="IPR052895">
    <property type="entry name" value="HetReg/Transcr_Mod"/>
</dbReference>
<keyword evidence="3" id="KW-1185">Reference proteome</keyword>
<organism evidence="2 3">
    <name type="scientific">Podospora didyma</name>
    <dbReference type="NCBI Taxonomy" id="330526"/>
    <lineage>
        <taxon>Eukaryota</taxon>
        <taxon>Fungi</taxon>
        <taxon>Dikarya</taxon>
        <taxon>Ascomycota</taxon>
        <taxon>Pezizomycotina</taxon>
        <taxon>Sordariomycetes</taxon>
        <taxon>Sordariomycetidae</taxon>
        <taxon>Sordariales</taxon>
        <taxon>Podosporaceae</taxon>
        <taxon>Podospora</taxon>
    </lineage>
</organism>
<dbReference type="Pfam" id="PF06985">
    <property type="entry name" value="HET"/>
    <property type="match status" value="1"/>
</dbReference>
<protein>
    <submittedName>
        <fullName evidence="2">Heterokaryon incompatibility protein-domain-containing protein</fullName>
    </submittedName>
</protein>
<reference evidence="2" key="1">
    <citation type="journal article" date="2023" name="Mol. Phylogenet. Evol.">
        <title>Genome-scale phylogeny and comparative genomics of the fungal order Sordariales.</title>
        <authorList>
            <person name="Hensen N."/>
            <person name="Bonometti L."/>
            <person name="Westerberg I."/>
            <person name="Brannstrom I.O."/>
            <person name="Guillou S."/>
            <person name="Cros-Aarteil S."/>
            <person name="Calhoun S."/>
            <person name="Haridas S."/>
            <person name="Kuo A."/>
            <person name="Mondo S."/>
            <person name="Pangilinan J."/>
            <person name="Riley R."/>
            <person name="LaButti K."/>
            <person name="Andreopoulos B."/>
            <person name="Lipzen A."/>
            <person name="Chen C."/>
            <person name="Yan M."/>
            <person name="Daum C."/>
            <person name="Ng V."/>
            <person name="Clum A."/>
            <person name="Steindorff A."/>
            <person name="Ohm R.A."/>
            <person name="Martin F."/>
            <person name="Silar P."/>
            <person name="Natvig D.O."/>
            <person name="Lalanne C."/>
            <person name="Gautier V."/>
            <person name="Ament-Velasquez S.L."/>
            <person name="Kruys A."/>
            <person name="Hutchinson M.I."/>
            <person name="Powell A.J."/>
            <person name="Barry K."/>
            <person name="Miller A.N."/>
            <person name="Grigoriev I.V."/>
            <person name="Debuchy R."/>
            <person name="Gladieux P."/>
            <person name="Hiltunen Thoren M."/>
            <person name="Johannesson H."/>
        </authorList>
    </citation>
    <scope>NUCLEOTIDE SEQUENCE</scope>
    <source>
        <strain evidence="2">CBS 232.78</strain>
    </source>
</reference>
<dbReference type="PANTHER" id="PTHR24148">
    <property type="entry name" value="ANKYRIN REPEAT DOMAIN-CONTAINING PROTEIN 39 HOMOLOG-RELATED"/>
    <property type="match status" value="1"/>
</dbReference>
<accession>A0AAE0U110</accession>
<name>A0AAE0U110_9PEZI</name>
<evidence type="ECO:0000313" key="3">
    <source>
        <dbReference type="Proteomes" id="UP001285441"/>
    </source>
</evidence>
<feature type="domain" description="Heterokaryon incompatibility" evidence="1">
    <location>
        <begin position="96"/>
        <end position="241"/>
    </location>
</feature>
<gene>
    <name evidence="2" type="ORF">B0H63DRAFT_520977</name>
</gene>
<evidence type="ECO:0000313" key="2">
    <source>
        <dbReference type="EMBL" id="KAK3386901.1"/>
    </source>
</evidence>
<dbReference type="Pfam" id="PF26639">
    <property type="entry name" value="Het-6_barrel"/>
    <property type="match status" value="1"/>
</dbReference>
<evidence type="ECO:0000259" key="1">
    <source>
        <dbReference type="Pfam" id="PF06985"/>
    </source>
</evidence>
<sequence>MARHLMVDMVIKGSWEGLMWDTNNKAPVGRGPIPLNEGEIPDREANLELSASYVYSSLPSTAEKSFRLLHLLPGTRQDDIKCRIIISDLDQKAQKYEALSYVWGAVSEATPIQVDAGTLYVEENLRSALLNLRFLDVPRILWVDAICINQESIDEKTEQIAIMGDIYRRALRTVIWLGPAEQQTPLAFEMVKRLGDAAIEMDKNPNIKPDKTLQKLKVESEAVDSIILDHTWWTRVWTAQEIVLSQHALVVCGQYQIDWDFFCIAISYGIRLDIWETLLLGSHVESMTGIVNFTALQAIKELPNHSNPAEKLLSYLTHTRRRDAGNPRDKIYGVLGLVGGDIKDVGIVPDYRSSVSDVYRSATKSVIQVSENLDILGLTICFSFKDAPRLPDLPSWVADWSGKTNLAWPITIDSKGNQRITHASRRLATEPKWEDGDRSLVIQGHVVDTITKLSLVQHGYDDSVWDLDDDGEVEVDDPNRPAMEDLKSAAKELREAGRLLGLAYDNLTSGVNHLAVYIQWEKFANALKPTNPDPKSSTPSSILCQTLCTGILAPEGQIETEKLFRTWQASLSPIRKLTALKIDRAPRLFRPLGFIGYIASTWKSYGEFPKYMLHVTERRLGGSKKGYLCLLPKDTMLGDQLVILKGGRVPAVLRQRNDGSMEFIGEAYVHGIMNGEAFKEAECQRITIK</sequence>